<evidence type="ECO:0000256" key="1">
    <source>
        <dbReference type="ARBA" id="ARBA00004370"/>
    </source>
</evidence>
<protein>
    <submittedName>
        <fullName evidence="8">BamA/TamA family outer membrane protein</fullName>
    </submittedName>
</protein>
<comment type="subcellular location">
    <subcellularLocation>
        <location evidence="1">Membrane</location>
    </subcellularLocation>
</comment>
<dbReference type="RefSeq" id="WP_322876655.1">
    <property type="nucleotide sequence ID" value="NZ_JAVMIP010000001.1"/>
</dbReference>
<evidence type="ECO:0000256" key="5">
    <source>
        <dbReference type="ARBA" id="ARBA00023237"/>
    </source>
</evidence>
<accession>A0AAE4JUG3</accession>
<dbReference type="GO" id="GO:0019867">
    <property type="term" value="C:outer membrane"/>
    <property type="evidence" value="ECO:0007669"/>
    <property type="project" value="InterPro"/>
</dbReference>
<dbReference type="Proteomes" id="UP001268256">
    <property type="component" value="Unassembled WGS sequence"/>
</dbReference>
<dbReference type="AlphaFoldDB" id="A0AAE4JUG3"/>
<evidence type="ECO:0000256" key="4">
    <source>
        <dbReference type="ARBA" id="ARBA00023136"/>
    </source>
</evidence>
<dbReference type="InterPro" id="IPR000184">
    <property type="entry name" value="Bac_surfAg_D15"/>
</dbReference>
<proteinExistence type="predicted"/>
<comment type="caution">
    <text evidence="8">The sequence shown here is derived from an EMBL/GenBank/DDBJ whole genome shotgun (WGS) entry which is preliminary data.</text>
</comment>
<evidence type="ECO:0000256" key="6">
    <source>
        <dbReference type="SAM" id="MobiDB-lite"/>
    </source>
</evidence>
<feature type="domain" description="POTRA" evidence="7">
    <location>
        <begin position="232"/>
        <end position="307"/>
    </location>
</feature>
<dbReference type="PANTHER" id="PTHR12815">
    <property type="entry name" value="SORTING AND ASSEMBLY MACHINERY SAMM50 PROTEIN FAMILY MEMBER"/>
    <property type="match status" value="1"/>
</dbReference>
<dbReference type="Pfam" id="PF01103">
    <property type="entry name" value="Omp85"/>
    <property type="match status" value="1"/>
</dbReference>
<evidence type="ECO:0000259" key="7">
    <source>
        <dbReference type="PROSITE" id="PS51779"/>
    </source>
</evidence>
<dbReference type="EMBL" id="JAVMIP010000001">
    <property type="protein sequence ID" value="MDS3859320.1"/>
    <property type="molecule type" value="Genomic_DNA"/>
</dbReference>
<feature type="region of interest" description="Disordered" evidence="6">
    <location>
        <begin position="59"/>
        <end position="155"/>
    </location>
</feature>
<dbReference type="Pfam" id="PF08479">
    <property type="entry name" value="POTRA_2"/>
    <property type="match status" value="1"/>
</dbReference>
<keyword evidence="9" id="KW-1185">Reference proteome</keyword>
<evidence type="ECO:0000256" key="2">
    <source>
        <dbReference type="ARBA" id="ARBA00022692"/>
    </source>
</evidence>
<dbReference type="InterPro" id="IPR013686">
    <property type="entry name" value="Polypept-transport_assoc_ShlB"/>
</dbReference>
<organism evidence="8 9">
    <name type="scientific">Pseudocalidococcus azoricus BACA0444</name>
    <dbReference type="NCBI Taxonomy" id="2918990"/>
    <lineage>
        <taxon>Bacteria</taxon>
        <taxon>Bacillati</taxon>
        <taxon>Cyanobacteriota</taxon>
        <taxon>Cyanophyceae</taxon>
        <taxon>Acaryochloridales</taxon>
        <taxon>Thermosynechococcaceae</taxon>
        <taxon>Pseudocalidococcus</taxon>
        <taxon>Pseudocalidococcus azoricus</taxon>
    </lineage>
</organism>
<keyword evidence="5" id="KW-0998">Cell outer membrane</keyword>
<reference evidence="9" key="1">
    <citation type="submission" date="2023-07" db="EMBL/GenBank/DDBJ databases">
        <authorList>
            <person name="Luz R."/>
            <person name="Cordeiro R."/>
            <person name="Fonseca A."/>
            <person name="Goncalves V."/>
        </authorList>
    </citation>
    <scope>NUCLEOTIDE SEQUENCE [LARGE SCALE GENOMIC DNA]</scope>
    <source>
        <strain evidence="9">BACA0444</strain>
    </source>
</reference>
<dbReference type="InterPro" id="IPR039910">
    <property type="entry name" value="D15-like"/>
</dbReference>
<dbReference type="PANTHER" id="PTHR12815:SF47">
    <property type="entry name" value="TRANSLOCATION AND ASSEMBLY MODULE SUBUNIT TAMA"/>
    <property type="match status" value="1"/>
</dbReference>
<keyword evidence="4" id="KW-0472">Membrane</keyword>
<evidence type="ECO:0000313" key="8">
    <source>
        <dbReference type="EMBL" id="MDS3859320.1"/>
    </source>
</evidence>
<dbReference type="Gene3D" id="2.40.160.50">
    <property type="entry name" value="membrane protein fhac: a member of the omp85/tpsb transporter family"/>
    <property type="match status" value="1"/>
</dbReference>
<keyword evidence="2" id="KW-0812">Transmembrane</keyword>
<gene>
    <name evidence="8" type="ORF">RIF25_00725</name>
</gene>
<evidence type="ECO:0000313" key="9">
    <source>
        <dbReference type="Proteomes" id="UP001268256"/>
    </source>
</evidence>
<evidence type="ECO:0000256" key="3">
    <source>
        <dbReference type="ARBA" id="ARBA00022729"/>
    </source>
</evidence>
<feature type="compositionally biased region" description="Pro residues" evidence="6">
    <location>
        <begin position="99"/>
        <end position="154"/>
    </location>
</feature>
<dbReference type="PROSITE" id="PS51779">
    <property type="entry name" value="POTRA"/>
    <property type="match status" value="1"/>
</dbReference>
<dbReference type="Gene3D" id="3.10.20.310">
    <property type="entry name" value="membrane protein fhac"/>
    <property type="match status" value="3"/>
</dbReference>
<sequence>MTEKLFLLLSRASGFSGLLALPTVLAWGWLTPALSAQEQPDITPLNSALVANPLEFGQVGDDRSIPSPGMTPARPGSAETQFETLLPTPPDRFPIAQTPAPPPAPTTTEPPVPPSPPAASSPAVPTPPDATPPEPTTPQPPAPPPPTTTQPPAPDEPRVLIAEVVVQGAKTPELEQLVYQVISTRPGGTATRTQLQQDANAIFSTGFFADVKVDPSDTPLGVRVTFVVQPYPVLRGVQVAGNQILKQEKVTEIFAPQVGKNINLRQIQEGIEQINKFYQDNGYILGQVVGTPQVDPDGVVTLQVAEGVVEKISLKFLNKEDEPTKQNTQDFVILRELRTQPGSVLNQDTVQKDLKSLFDLNLFEDVKVSLDPGEDPRKVVMVLNIKERNTGSISAGAGYSSAAGLFGTISFQQNNLFGRNYKFNSEIQAGTQGDILFDIGFTDPWIKGDPYRTSYTANIFNRLTVPYVFTGGPTEVTLANGDWVRINRLGASIFFTRPFTTDPDLMPKAWTGSLGLQYQNVSSRDASLAIVSTDELGDCLTFSCTGVDDLLTVQAAILRDLRDDPLRPTSGSVIRVGLEQSIPVGSGSIFMSKFRGSYSYFIPVKFLRFDGPQTIAINLQAGTVVGDLPPYESFTLGGVNSVRGWGEGELGSGRSFIQGTLEYRFPIVSIVGGALFVDAATTLDSQSAVFGIPGVVRGKPGEGLGYGAGVRVNTPLGNIRIDFGFNNQGGSAISFGIGERF</sequence>
<dbReference type="InterPro" id="IPR010827">
    <property type="entry name" value="BamA/TamA_POTRA"/>
</dbReference>
<name>A0AAE4JUG3_9CYAN</name>
<keyword evidence="3" id="KW-0732">Signal</keyword>
<dbReference type="Pfam" id="PF07244">
    <property type="entry name" value="POTRA"/>
    <property type="match status" value="2"/>
</dbReference>
<dbReference type="InterPro" id="IPR034746">
    <property type="entry name" value="POTRA"/>
</dbReference>